<protein>
    <submittedName>
        <fullName evidence="1">Uncharacterized protein</fullName>
    </submittedName>
</protein>
<dbReference type="EMBL" id="LAZR01060231">
    <property type="protein sequence ID" value="KKK66121.1"/>
    <property type="molecule type" value="Genomic_DNA"/>
</dbReference>
<feature type="non-terminal residue" evidence="1">
    <location>
        <position position="64"/>
    </location>
</feature>
<sequence>MKSSFFYNGHYKELADKLKNYINSVPEFLSLQTAHSTRAVGDAIEGLIAEKFDSLLGDWCKEYS</sequence>
<name>A0A0F9A1Q8_9ZZZZ</name>
<evidence type="ECO:0000313" key="1">
    <source>
        <dbReference type="EMBL" id="KKK66121.1"/>
    </source>
</evidence>
<comment type="caution">
    <text evidence="1">The sequence shown here is derived from an EMBL/GenBank/DDBJ whole genome shotgun (WGS) entry which is preliminary data.</text>
</comment>
<accession>A0A0F9A1Q8</accession>
<organism evidence="1">
    <name type="scientific">marine sediment metagenome</name>
    <dbReference type="NCBI Taxonomy" id="412755"/>
    <lineage>
        <taxon>unclassified sequences</taxon>
        <taxon>metagenomes</taxon>
        <taxon>ecological metagenomes</taxon>
    </lineage>
</organism>
<gene>
    <name evidence="1" type="ORF">LCGC14_2967270</name>
</gene>
<dbReference type="AlphaFoldDB" id="A0A0F9A1Q8"/>
<reference evidence="1" key="1">
    <citation type="journal article" date="2015" name="Nature">
        <title>Complex archaea that bridge the gap between prokaryotes and eukaryotes.</title>
        <authorList>
            <person name="Spang A."/>
            <person name="Saw J.H."/>
            <person name="Jorgensen S.L."/>
            <person name="Zaremba-Niedzwiedzka K."/>
            <person name="Martijn J."/>
            <person name="Lind A.E."/>
            <person name="van Eijk R."/>
            <person name="Schleper C."/>
            <person name="Guy L."/>
            <person name="Ettema T.J."/>
        </authorList>
    </citation>
    <scope>NUCLEOTIDE SEQUENCE</scope>
</reference>
<proteinExistence type="predicted"/>